<dbReference type="InterPro" id="IPR016039">
    <property type="entry name" value="Thiolase-like"/>
</dbReference>
<evidence type="ECO:0000256" key="5">
    <source>
        <dbReference type="RuleBase" id="RU003557"/>
    </source>
</evidence>
<dbReference type="SUPFAM" id="SSF53901">
    <property type="entry name" value="Thiolase-like"/>
    <property type="match status" value="2"/>
</dbReference>
<feature type="domain" description="Thiolase N-terminal" evidence="6">
    <location>
        <begin position="4"/>
        <end position="261"/>
    </location>
</feature>
<feature type="domain" description="Thiolase C-terminal" evidence="7">
    <location>
        <begin position="268"/>
        <end position="390"/>
    </location>
</feature>
<keyword evidence="2 5" id="KW-0808">Transferase</keyword>
<dbReference type="EMBL" id="LUKF01000017">
    <property type="protein sequence ID" value="KYG61164.1"/>
    <property type="molecule type" value="Genomic_DNA"/>
</dbReference>
<dbReference type="PROSITE" id="PS00098">
    <property type="entry name" value="THIOLASE_1"/>
    <property type="match status" value="1"/>
</dbReference>
<evidence type="ECO:0000259" key="6">
    <source>
        <dbReference type="Pfam" id="PF00108"/>
    </source>
</evidence>
<comment type="similarity">
    <text evidence="1 5">Belongs to the thiolase-like superfamily. Thiolase family.</text>
</comment>
<dbReference type="PIRSF" id="PIRSF000429">
    <property type="entry name" value="Ac-CoA_Ac_transf"/>
    <property type="match status" value="1"/>
</dbReference>
<dbReference type="InterPro" id="IPR020616">
    <property type="entry name" value="Thiolase_N"/>
</dbReference>
<dbReference type="GO" id="GO:0003988">
    <property type="term" value="F:acetyl-CoA C-acyltransferase activity"/>
    <property type="evidence" value="ECO:0007669"/>
    <property type="project" value="UniProtKB-ARBA"/>
</dbReference>
<sequence>MENVVIVSSVRTPVASFQGGFSSLPAPKLGAIAIKEAITRAGVSADEIDECIMGEVLTAGVGQAPARQAAIFAGLKNTTPCMTINKVCGSGLKAVMLAADSIALGNTKIAVAGGQENMTLAPHLLENSRSGYRMGPTQMTDSMIKDGLWDPYNNFHMGSAAEICVKEHNFTREQQDAFAIDSYKKAQDAWNKNLFKNEIVPVTIEGKKGPVTVDKDEEPFNTNFDKIPGLKPAFDKAGTITAANASKINDGAAAHVLMSESEAKKRGLKPIAKIVAHGTFAHEPKYFTTAPVGAIKKALAKANLNVGDIDMWEINEAFAVVTQVAMKELEIPAEKVNVHGGAVAIGHPIGASGARILATLVHGLHTHNKRYGLATLCIGGGEAVALIVEKA</sequence>
<protein>
    <submittedName>
        <fullName evidence="8">Acetyl-CoA acetyltransferase</fullName>
    </submittedName>
</protein>
<evidence type="ECO:0000256" key="3">
    <source>
        <dbReference type="ARBA" id="ARBA00023315"/>
    </source>
</evidence>
<dbReference type="InterPro" id="IPR020615">
    <property type="entry name" value="Thiolase_acyl_enz_int_AS"/>
</dbReference>
<dbReference type="OrthoDB" id="5288465at2"/>
<dbReference type="PROSITE" id="PS00737">
    <property type="entry name" value="THIOLASE_2"/>
    <property type="match status" value="1"/>
</dbReference>
<feature type="active site" description="Acyl-thioester intermediate" evidence="4">
    <location>
        <position position="88"/>
    </location>
</feature>
<feature type="active site" description="Proton acceptor" evidence="4">
    <location>
        <position position="377"/>
    </location>
</feature>
<dbReference type="NCBIfam" id="TIGR01930">
    <property type="entry name" value="AcCoA-C-Actrans"/>
    <property type="match status" value="1"/>
</dbReference>
<dbReference type="PANTHER" id="PTHR18919">
    <property type="entry name" value="ACETYL-COA C-ACYLTRANSFERASE"/>
    <property type="match status" value="1"/>
</dbReference>
<dbReference type="Proteomes" id="UP000075391">
    <property type="component" value="Unassembled WGS sequence"/>
</dbReference>
<dbReference type="InterPro" id="IPR020613">
    <property type="entry name" value="Thiolase_CS"/>
</dbReference>
<evidence type="ECO:0000259" key="7">
    <source>
        <dbReference type="Pfam" id="PF02803"/>
    </source>
</evidence>
<dbReference type="InterPro" id="IPR020610">
    <property type="entry name" value="Thiolase_AS"/>
</dbReference>
<keyword evidence="3 5" id="KW-0012">Acyltransferase</keyword>
<dbReference type="PROSITE" id="PS00099">
    <property type="entry name" value="THIOLASE_3"/>
    <property type="match status" value="1"/>
</dbReference>
<dbReference type="Pfam" id="PF00108">
    <property type="entry name" value="Thiolase_N"/>
    <property type="match status" value="1"/>
</dbReference>
<evidence type="ECO:0000313" key="9">
    <source>
        <dbReference type="Proteomes" id="UP000075391"/>
    </source>
</evidence>
<accession>A0A150WDL8</accession>
<reference evidence="8 9" key="1">
    <citation type="submission" date="2016-03" db="EMBL/GenBank/DDBJ databases">
        <authorList>
            <person name="Ploux O."/>
        </authorList>
    </citation>
    <scope>NUCLEOTIDE SEQUENCE [LARGE SCALE GENOMIC DNA]</scope>
    <source>
        <strain evidence="8 9">BER2</strain>
    </source>
</reference>
<dbReference type="InterPro" id="IPR002155">
    <property type="entry name" value="Thiolase"/>
</dbReference>
<name>A0A150WDL8_BDEBC</name>
<dbReference type="PANTHER" id="PTHR18919:SF138">
    <property type="entry name" value="ACETYL-COA C-ACETYLTRANSFERASE"/>
    <property type="match status" value="1"/>
</dbReference>
<feature type="active site" description="Proton acceptor" evidence="4">
    <location>
        <position position="347"/>
    </location>
</feature>
<evidence type="ECO:0000256" key="2">
    <source>
        <dbReference type="ARBA" id="ARBA00022679"/>
    </source>
</evidence>
<proteinExistence type="inferred from homology"/>
<evidence type="ECO:0000256" key="4">
    <source>
        <dbReference type="PIRSR" id="PIRSR000429-1"/>
    </source>
</evidence>
<dbReference type="FunFam" id="3.40.47.10:FF:000007">
    <property type="entry name" value="acetyl-CoA acetyltransferase, mitochondrial"/>
    <property type="match status" value="1"/>
</dbReference>
<dbReference type="InterPro" id="IPR020617">
    <property type="entry name" value="Thiolase_C"/>
</dbReference>
<gene>
    <name evidence="8" type="ORF">AZI85_09435</name>
</gene>
<dbReference type="Gene3D" id="3.40.47.10">
    <property type="match status" value="2"/>
</dbReference>
<evidence type="ECO:0000313" key="8">
    <source>
        <dbReference type="EMBL" id="KYG61164.1"/>
    </source>
</evidence>
<evidence type="ECO:0000256" key="1">
    <source>
        <dbReference type="ARBA" id="ARBA00010982"/>
    </source>
</evidence>
<dbReference type="AlphaFoldDB" id="A0A150WDL8"/>
<comment type="caution">
    <text evidence="8">The sequence shown here is derived from an EMBL/GenBank/DDBJ whole genome shotgun (WGS) entry which is preliminary data.</text>
</comment>
<dbReference type="RefSeq" id="WP_063244533.1">
    <property type="nucleotide sequence ID" value="NZ_CP168967.1"/>
</dbReference>
<dbReference type="CDD" id="cd00751">
    <property type="entry name" value="thiolase"/>
    <property type="match status" value="1"/>
</dbReference>
<dbReference type="Pfam" id="PF02803">
    <property type="entry name" value="Thiolase_C"/>
    <property type="match status" value="1"/>
</dbReference>
<organism evidence="8 9">
    <name type="scientific">Bdellovibrio bacteriovorus</name>
    <dbReference type="NCBI Taxonomy" id="959"/>
    <lineage>
        <taxon>Bacteria</taxon>
        <taxon>Pseudomonadati</taxon>
        <taxon>Bdellovibrionota</taxon>
        <taxon>Bdellovibrionia</taxon>
        <taxon>Bdellovibrionales</taxon>
        <taxon>Pseudobdellovibrionaceae</taxon>
        <taxon>Bdellovibrio</taxon>
    </lineage>
</organism>